<feature type="domain" description="Metallo-beta-lactamase" evidence="2">
    <location>
        <begin position="14"/>
        <end position="238"/>
    </location>
</feature>
<dbReference type="GO" id="GO:0016787">
    <property type="term" value="F:hydrolase activity"/>
    <property type="evidence" value="ECO:0007669"/>
    <property type="project" value="UniProtKB-KW"/>
</dbReference>
<evidence type="ECO:0000259" key="2">
    <source>
        <dbReference type="SMART" id="SM00849"/>
    </source>
</evidence>
<dbReference type="AlphaFoldDB" id="A0A1V3NCI4"/>
<organism evidence="4 5">
    <name type="scientific">Thioalkalivibrio denitrificans</name>
    <dbReference type="NCBI Taxonomy" id="108003"/>
    <lineage>
        <taxon>Bacteria</taxon>
        <taxon>Pseudomonadati</taxon>
        <taxon>Pseudomonadota</taxon>
        <taxon>Gammaproteobacteria</taxon>
        <taxon>Chromatiales</taxon>
        <taxon>Ectothiorhodospiraceae</taxon>
        <taxon>Thioalkalivibrio</taxon>
    </lineage>
</organism>
<dbReference type="InterPro" id="IPR050698">
    <property type="entry name" value="MBL"/>
</dbReference>
<comment type="caution">
    <text evidence="4">The sequence shown here is derived from an EMBL/GenBank/DDBJ whole genome shotgun (WGS) entry which is preliminary data.</text>
</comment>
<dbReference type="InterPro" id="IPR022712">
    <property type="entry name" value="Beta_Casp"/>
</dbReference>
<dbReference type="PANTHER" id="PTHR11203">
    <property type="entry name" value="CLEAVAGE AND POLYADENYLATION SPECIFICITY FACTOR FAMILY MEMBER"/>
    <property type="match status" value="1"/>
</dbReference>
<dbReference type="SUPFAM" id="SSF56281">
    <property type="entry name" value="Metallo-hydrolase/oxidoreductase"/>
    <property type="match status" value="1"/>
</dbReference>
<dbReference type="Proteomes" id="UP000189462">
    <property type="component" value="Unassembled WGS sequence"/>
</dbReference>
<sequence length="463" mass="50529">MATLTFLGAVGEVTGSRYLIETDDATLLLECGLHQGGAQADKANRASLRNLARQVDAVILSHGHLDHAGLVPKLVHDGFQGPVYCTPGTHDLLHIMWRDAAFVMAKDVEWENKWRQRADRRLLDPLFDEQDVEAALKLCKGVAYNREESLAGDVRLRFHDAGHILGAAIVELVLPSGGRDRRLVFSGDLGNPDSVLMHDPARLEHADAVLMESTYGDRDHRPMQDTIEELAGILEQAHADGGNVLIPAFAVGRTQEVLYHLSMLYKEGRLPQQKVFLDSPMAIQVTELYARRHKALDPEDVSRLRNGSLADALPPLQFSRSVEDSMAINRIHGGAIIIAGSGMCNGGRIRHHLKYNLWRQDAHLVIVGFQAAGTLGRRLVDGAEKVKLLGADVAVKASIHTLGGFSAHAGQSQLLDWASAFRDRPAFHLVHGEPDAQRALAQALADRHGIDASIPGPGEQIAL</sequence>
<dbReference type="Pfam" id="PF00753">
    <property type="entry name" value="Lactamase_B"/>
    <property type="match status" value="1"/>
</dbReference>
<dbReference type="InterPro" id="IPR011108">
    <property type="entry name" value="RMMBL"/>
</dbReference>
<dbReference type="Pfam" id="PF10996">
    <property type="entry name" value="Beta-Casp"/>
    <property type="match status" value="1"/>
</dbReference>
<accession>A0A1V3NCI4</accession>
<keyword evidence="5" id="KW-1185">Reference proteome</keyword>
<proteinExistence type="predicted"/>
<dbReference type="Pfam" id="PF07521">
    <property type="entry name" value="RMMBL"/>
    <property type="match status" value="1"/>
</dbReference>
<keyword evidence="1 4" id="KW-0378">Hydrolase</keyword>
<dbReference type="Gene3D" id="3.60.15.10">
    <property type="entry name" value="Ribonuclease Z/Hydroxyacylglutathione hydrolase-like"/>
    <property type="match status" value="1"/>
</dbReference>
<dbReference type="GO" id="GO:0004521">
    <property type="term" value="F:RNA endonuclease activity"/>
    <property type="evidence" value="ECO:0007669"/>
    <property type="project" value="TreeGrafter"/>
</dbReference>
<dbReference type="SMART" id="SM01027">
    <property type="entry name" value="Beta-Casp"/>
    <property type="match status" value="1"/>
</dbReference>
<evidence type="ECO:0000313" key="4">
    <source>
        <dbReference type="EMBL" id="OOG22734.1"/>
    </source>
</evidence>
<feature type="domain" description="Beta-Casp" evidence="3">
    <location>
        <begin position="254"/>
        <end position="379"/>
    </location>
</feature>
<protein>
    <submittedName>
        <fullName evidence="4">MBL fold metallo-hydrolase</fullName>
    </submittedName>
</protein>
<dbReference type="PANTHER" id="PTHR11203:SF37">
    <property type="entry name" value="INTEGRATOR COMPLEX SUBUNIT 11"/>
    <property type="match status" value="1"/>
</dbReference>
<dbReference type="CDD" id="cd16295">
    <property type="entry name" value="TTHA0252-CPSF-like_MBL-fold"/>
    <property type="match status" value="1"/>
</dbReference>
<evidence type="ECO:0000259" key="3">
    <source>
        <dbReference type="SMART" id="SM01027"/>
    </source>
</evidence>
<name>A0A1V3NCI4_9GAMM</name>
<evidence type="ECO:0000256" key="1">
    <source>
        <dbReference type="ARBA" id="ARBA00022801"/>
    </source>
</evidence>
<dbReference type="InterPro" id="IPR036866">
    <property type="entry name" value="RibonucZ/Hydroxyglut_hydro"/>
</dbReference>
<dbReference type="SMART" id="SM00849">
    <property type="entry name" value="Lactamase_B"/>
    <property type="match status" value="1"/>
</dbReference>
<dbReference type="EMBL" id="MVBK01000096">
    <property type="protein sequence ID" value="OOG22734.1"/>
    <property type="molecule type" value="Genomic_DNA"/>
</dbReference>
<dbReference type="STRING" id="108003.B1C78_14175"/>
<dbReference type="OrthoDB" id="9803916at2"/>
<gene>
    <name evidence="4" type="ORF">B1C78_14175</name>
</gene>
<dbReference type="InterPro" id="IPR001279">
    <property type="entry name" value="Metallo-B-lactamas"/>
</dbReference>
<dbReference type="RefSeq" id="WP_077279815.1">
    <property type="nucleotide sequence ID" value="NZ_MVBK01000096.1"/>
</dbReference>
<evidence type="ECO:0000313" key="5">
    <source>
        <dbReference type="Proteomes" id="UP000189462"/>
    </source>
</evidence>
<dbReference type="Gene3D" id="3.40.50.10890">
    <property type="match status" value="1"/>
</dbReference>
<reference evidence="4 5" key="1">
    <citation type="submission" date="2017-02" db="EMBL/GenBank/DDBJ databases">
        <title>Genomic diversity within the haloalkaliphilic genus Thioalkalivibrio.</title>
        <authorList>
            <person name="Ahn A.-C."/>
            <person name="Meier-Kolthoff J."/>
            <person name="Overmars L."/>
            <person name="Richter M."/>
            <person name="Woyke T."/>
            <person name="Sorokin D.Y."/>
            <person name="Muyzer G."/>
        </authorList>
    </citation>
    <scope>NUCLEOTIDE SEQUENCE [LARGE SCALE GENOMIC DNA]</scope>
    <source>
        <strain evidence="4 5">ALJD</strain>
    </source>
</reference>